<dbReference type="Gene3D" id="3.60.140.10">
    <property type="entry name" value="CNF1/YfiH-like putative cysteine hydrolases"/>
    <property type="match status" value="1"/>
</dbReference>
<evidence type="ECO:0000313" key="13">
    <source>
        <dbReference type="Proteomes" id="UP000195897"/>
    </source>
</evidence>
<evidence type="ECO:0000256" key="7">
    <source>
        <dbReference type="ARBA" id="ARBA00022833"/>
    </source>
</evidence>
<keyword evidence="5" id="KW-0479">Metal-binding</keyword>
<comment type="catalytic activity">
    <reaction evidence="9">
        <text>adenosine + phosphate = alpha-D-ribose 1-phosphate + adenine</text>
        <dbReference type="Rhea" id="RHEA:27642"/>
        <dbReference type="ChEBI" id="CHEBI:16335"/>
        <dbReference type="ChEBI" id="CHEBI:16708"/>
        <dbReference type="ChEBI" id="CHEBI:43474"/>
        <dbReference type="ChEBI" id="CHEBI:57720"/>
        <dbReference type="EC" id="2.4.2.1"/>
    </reaction>
    <physiologicalReaction direction="left-to-right" evidence="9">
        <dbReference type="Rhea" id="RHEA:27643"/>
    </physiologicalReaction>
</comment>
<dbReference type="CDD" id="cd16833">
    <property type="entry name" value="YfiH"/>
    <property type="match status" value="1"/>
</dbReference>
<dbReference type="InterPro" id="IPR011324">
    <property type="entry name" value="Cytotoxic_necrot_fac-like_cat"/>
</dbReference>
<dbReference type="PANTHER" id="PTHR30616">
    <property type="entry name" value="UNCHARACTERIZED PROTEIN YFIH"/>
    <property type="match status" value="1"/>
</dbReference>
<dbReference type="NCBIfam" id="TIGR00726">
    <property type="entry name" value="peptidoglycan editing factor PgeF"/>
    <property type="match status" value="1"/>
</dbReference>
<sequence length="265" mass="29295">MHSSMRRRRCGDLIYYTCDRLPVRHAFTTKSGGVSHGDCESLNFGFNRGDDPENVRRNYQILADTLHIPFERFTLTQQVHESRVQIVKEADVGTGLHQPMDWKVDGLVTALPDTPIAGFYADCVVTLFYDPTAKVCAVCHSGWRGTAQEIAGKTVEKMVSLGACRETTIAVIGPSICQDCFETDADVPDAMRAQMGERVAPFIQTRGKKYHVDLQGIQQMTLQSVGLAPENIINSGLCTKCMSDVFWSHRATNGHRGVQAGVICL</sequence>
<evidence type="ECO:0000256" key="8">
    <source>
        <dbReference type="ARBA" id="ARBA00047989"/>
    </source>
</evidence>
<comment type="similarity">
    <text evidence="3 11">Belongs to the purine nucleoside phosphorylase YfiH/LACC1 family.</text>
</comment>
<dbReference type="GO" id="GO:0005507">
    <property type="term" value="F:copper ion binding"/>
    <property type="evidence" value="ECO:0007669"/>
    <property type="project" value="TreeGrafter"/>
</dbReference>
<evidence type="ECO:0000256" key="11">
    <source>
        <dbReference type="RuleBase" id="RU361274"/>
    </source>
</evidence>
<evidence type="ECO:0000256" key="9">
    <source>
        <dbReference type="ARBA" id="ARBA00048968"/>
    </source>
</evidence>
<dbReference type="InterPro" id="IPR003730">
    <property type="entry name" value="Cu_polyphenol_OxRdtase"/>
</dbReference>
<evidence type="ECO:0000256" key="4">
    <source>
        <dbReference type="ARBA" id="ARBA00022679"/>
    </source>
</evidence>
<name>A0A1Y4LHM2_9FIRM</name>
<dbReference type="Pfam" id="PF02578">
    <property type="entry name" value="Cu-oxidase_4"/>
    <property type="match status" value="1"/>
</dbReference>
<reference evidence="13" key="1">
    <citation type="submission" date="2017-04" db="EMBL/GenBank/DDBJ databases">
        <title>Function of individual gut microbiota members based on whole genome sequencing of pure cultures obtained from chicken caecum.</title>
        <authorList>
            <person name="Medvecky M."/>
            <person name="Cejkova D."/>
            <person name="Polansky O."/>
            <person name="Karasova D."/>
            <person name="Kubasova T."/>
            <person name="Cizek A."/>
            <person name="Rychlik I."/>
        </authorList>
    </citation>
    <scope>NUCLEOTIDE SEQUENCE [LARGE SCALE GENOMIC DNA]</scope>
    <source>
        <strain evidence="13">An180</strain>
    </source>
</reference>
<evidence type="ECO:0000256" key="10">
    <source>
        <dbReference type="ARBA" id="ARBA00049893"/>
    </source>
</evidence>
<protein>
    <recommendedName>
        <fullName evidence="11">Purine nucleoside phosphorylase</fullName>
    </recommendedName>
</protein>
<dbReference type="SUPFAM" id="SSF64438">
    <property type="entry name" value="CNF1/YfiH-like putative cysteine hydrolases"/>
    <property type="match status" value="1"/>
</dbReference>
<dbReference type="AlphaFoldDB" id="A0A1Y4LHM2"/>
<dbReference type="InterPro" id="IPR038371">
    <property type="entry name" value="Cu_polyphenol_OxRdtase_sf"/>
</dbReference>
<dbReference type="GO" id="GO:0016787">
    <property type="term" value="F:hydrolase activity"/>
    <property type="evidence" value="ECO:0007669"/>
    <property type="project" value="UniProtKB-KW"/>
</dbReference>
<comment type="caution">
    <text evidence="12">The sequence shown here is derived from an EMBL/GenBank/DDBJ whole genome shotgun (WGS) entry which is preliminary data.</text>
</comment>
<evidence type="ECO:0000256" key="2">
    <source>
        <dbReference type="ARBA" id="ARBA00003215"/>
    </source>
</evidence>
<dbReference type="GO" id="GO:0017061">
    <property type="term" value="F:S-methyl-5-thioadenosine phosphorylase activity"/>
    <property type="evidence" value="ECO:0007669"/>
    <property type="project" value="UniProtKB-EC"/>
</dbReference>
<dbReference type="RefSeq" id="WP_087370763.1">
    <property type="nucleotide sequence ID" value="NZ_NFKK01000003.1"/>
</dbReference>
<evidence type="ECO:0000313" key="12">
    <source>
        <dbReference type="EMBL" id="OUP53622.1"/>
    </source>
</evidence>
<comment type="catalytic activity">
    <reaction evidence="1">
        <text>inosine + phosphate = alpha-D-ribose 1-phosphate + hypoxanthine</text>
        <dbReference type="Rhea" id="RHEA:27646"/>
        <dbReference type="ChEBI" id="CHEBI:17368"/>
        <dbReference type="ChEBI" id="CHEBI:17596"/>
        <dbReference type="ChEBI" id="CHEBI:43474"/>
        <dbReference type="ChEBI" id="CHEBI:57720"/>
        <dbReference type="EC" id="2.4.2.1"/>
    </reaction>
    <physiologicalReaction direction="left-to-right" evidence="1">
        <dbReference type="Rhea" id="RHEA:27647"/>
    </physiologicalReaction>
</comment>
<keyword evidence="7" id="KW-0862">Zinc</keyword>
<organism evidence="12 13">
    <name type="scientific">Butyricicoccus pullicaecorum</name>
    <dbReference type="NCBI Taxonomy" id="501571"/>
    <lineage>
        <taxon>Bacteria</taxon>
        <taxon>Bacillati</taxon>
        <taxon>Bacillota</taxon>
        <taxon>Clostridia</taxon>
        <taxon>Eubacteriales</taxon>
        <taxon>Butyricicoccaceae</taxon>
        <taxon>Butyricicoccus</taxon>
    </lineage>
</organism>
<comment type="catalytic activity">
    <reaction evidence="10">
        <text>S-methyl-5'-thioadenosine + phosphate = 5-(methylsulfanyl)-alpha-D-ribose 1-phosphate + adenine</text>
        <dbReference type="Rhea" id="RHEA:11852"/>
        <dbReference type="ChEBI" id="CHEBI:16708"/>
        <dbReference type="ChEBI" id="CHEBI:17509"/>
        <dbReference type="ChEBI" id="CHEBI:43474"/>
        <dbReference type="ChEBI" id="CHEBI:58533"/>
        <dbReference type="EC" id="2.4.2.28"/>
    </reaction>
    <physiologicalReaction direction="left-to-right" evidence="10">
        <dbReference type="Rhea" id="RHEA:11853"/>
    </physiologicalReaction>
</comment>
<dbReference type="PANTHER" id="PTHR30616:SF2">
    <property type="entry name" value="PURINE NUCLEOSIDE PHOSPHORYLASE LACC1"/>
    <property type="match status" value="1"/>
</dbReference>
<proteinExistence type="inferred from homology"/>
<comment type="function">
    <text evidence="2">Purine nucleoside enzyme that catalyzes the phosphorolysis of adenosine and inosine nucleosides, yielding D-ribose 1-phosphate and the respective free bases, adenine and hypoxanthine. Also catalyzes the phosphorolysis of S-methyl-5'-thioadenosine into adenine and S-methyl-5-thio-alpha-D-ribose 1-phosphate. Also has adenosine deaminase activity.</text>
</comment>
<evidence type="ECO:0000256" key="6">
    <source>
        <dbReference type="ARBA" id="ARBA00022801"/>
    </source>
</evidence>
<gene>
    <name evidence="12" type="ORF">B5F17_03285</name>
</gene>
<evidence type="ECO:0000256" key="3">
    <source>
        <dbReference type="ARBA" id="ARBA00007353"/>
    </source>
</evidence>
<evidence type="ECO:0000256" key="1">
    <source>
        <dbReference type="ARBA" id="ARBA00000553"/>
    </source>
</evidence>
<keyword evidence="6" id="KW-0378">Hydrolase</keyword>
<comment type="catalytic activity">
    <reaction evidence="8">
        <text>adenosine + H2O + H(+) = inosine + NH4(+)</text>
        <dbReference type="Rhea" id="RHEA:24408"/>
        <dbReference type="ChEBI" id="CHEBI:15377"/>
        <dbReference type="ChEBI" id="CHEBI:15378"/>
        <dbReference type="ChEBI" id="CHEBI:16335"/>
        <dbReference type="ChEBI" id="CHEBI:17596"/>
        <dbReference type="ChEBI" id="CHEBI:28938"/>
        <dbReference type="EC" id="3.5.4.4"/>
    </reaction>
    <physiologicalReaction direction="left-to-right" evidence="8">
        <dbReference type="Rhea" id="RHEA:24409"/>
    </physiologicalReaction>
</comment>
<dbReference type="Proteomes" id="UP000195897">
    <property type="component" value="Unassembled WGS sequence"/>
</dbReference>
<keyword evidence="4" id="KW-0808">Transferase</keyword>
<accession>A0A1Y4LHM2</accession>
<evidence type="ECO:0000256" key="5">
    <source>
        <dbReference type="ARBA" id="ARBA00022723"/>
    </source>
</evidence>
<dbReference type="EMBL" id="NFKK01000003">
    <property type="protein sequence ID" value="OUP53622.1"/>
    <property type="molecule type" value="Genomic_DNA"/>
</dbReference>